<feature type="transmembrane region" description="Helical" evidence="6">
    <location>
        <begin position="383"/>
        <end position="408"/>
    </location>
</feature>
<dbReference type="Gene3D" id="1.20.1250.20">
    <property type="entry name" value="MFS general substrate transporter like domains"/>
    <property type="match status" value="2"/>
</dbReference>
<dbReference type="PANTHER" id="PTHR23501:SF78">
    <property type="entry name" value="MAJOR FACILITATOR SUPERFAMILY (MFS) PROFILE DOMAIN-CONTAINING PROTEIN-RELATED"/>
    <property type="match status" value="1"/>
</dbReference>
<dbReference type="GO" id="GO:0022857">
    <property type="term" value="F:transmembrane transporter activity"/>
    <property type="evidence" value="ECO:0007669"/>
    <property type="project" value="InterPro"/>
</dbReference>
<keyword evidence="2 6" id="KW-0812">Transmembrane</keyword>
<feature type="transmembrane region" description="Helical" evidence="6">
    <location>
        <begin position="317"/>
        <end position="338"/>
    </location>
</feature>
<feature type="transmembrane region" description="Helical" evidence="6">
    <location>
        <begin position="247"/>
        <end position="266"/>
    </location>
</feature>
<name>A0A5N7CHG1_PETAA</name>
<protein>
    <submittedName>
        <fullName evidence="8">Putative MFS transporter</fullName>
    </submittedName>
</protein>
<feature type="transmembrane region" description="Helical" evidence="6">
    <location>
        <begin position="150"/>
        <end position="174"/>
    </location>
</feature>
<dbReference type="InterPro" id="IPR020846">
    <property type="entry name" value="MFS_dom"/>
</dbReference>
<feature type="transmembrane region" description="Helical" evidence="6">
    <location>
        <begin position="117"/>
        <end position="138"/>
    </location>
</feature>
<accession>A0A5N7CHG1</accession>
<evidence type="ECO:0000256" key="2">
    <source>
        <dbReference type="ARBA" id="ARBA00022692"/>
    </source>
</evidence>
<evidence type="ECO:0000256" key="5">
    <source>
        <dbReference type="SAM" id="MobiDB-lite"/>
    </source>
</evidence>
<evidence type="ECO:0000259" key="7">
    <source>
        <dbReference type="PROSITE" id="PS50850"/>
    </source>
</evidence>
<dbReference type="Pfam" id="PF07690">
    <property type="entry name" value="MFS_1"/>
    <property type="match status" value="1"/>
</dbReference>
<feature type="transmembrane region" description="Helical" evidence="6">
    <location>
        <begin position="21"/>
        <end position="41"/>
    </location>
</feature>
<sequence>MGRRQNDAEEALHDQSNILPFRQLILVLCVLSGSLLIVLIDQNAVGVALPTIGRELDAENTITWAGTSSLIGSTMFSALYGRLSDIFSRKAVYISALVVLCLSDLLCGFAQNAMMFYIFRGFAGLAGGGVLSLTSIIVSDIVTLENRGKYQGILGSMIGLANATGPFIAAAFVQRSSWRGFFYLLAPVTGCGAVVAYYLIPSKMTREDIWKALGLIDYIGALTSSLGTIFLLIPVSGGGNYFAWDSPMVIGMLAVGGILLVLFVFIEWKVAILPMLPLSFFKNRIVTTLLVQSFLLGACYQSRLYYLPLYFQNARQWTPFVSATMILPMVLPQSLASISGGQYMSRVKRFAEVLWVGYFLWTLGAALALLFNNHTSRGTISGVLVVTGLGIGFTFQPGMVAIQTHVSLAQRAVVIAGRNFFRCLGGACGLAVSAAILQSGLKASLPEEYKYLAYSTYTLPPQSSIPEREWTAILNAYADASHRVFIFQVPLMALCLLSCVLVRDEGLRTKDVRDQLQLQVGQNEDRHTPDEETGSRNKENECRA</sequence>
<dbReference type="InterPro" id="IPR011701">
    <property type="entry name" value="MFS"/>
</dbReference>
<gene>
    <name evidence="8" type="ORF">BDV23DRAFT_170598</name>
</gene>
<evidence type="ECO:0000256" key="3">
    <source>
        <dbReference type="ARBA" id="ARBA00022989"/>
    </source>
</evidence>
<dbReference type="Proteomes" id="UP000326877">
    <property type="component" value="Unassembled WGS sequence"/>
</dbReference>
<organism evidence="8">
    <name type="scientific">Petromyces alliaceus</name>
    <name type="common">Aspergillus alliaceus</name>
    <dbReference type="NCBI Taxonomy" id="209559"/>
    <lineage>
        <taxon>Eukaryota</taxon>
        <taxon>Fungi</taxon>
        <taxon>Dikarya</taxon>
        <taxon>Ascomycota</taxon>
        <taxon>Pezizomycotina</taxon>
        <taxon>Eurotiomycetes</taxon>
        <taxon>Eurotiomycetidae</taxon>
        <taxon>Eurotiales</taxon>
        <taxon>Aspergillaceae</taxon>
        <taxon>Aspergillus</taxon>
        <taxon>Aspergillus subgen. Circumdati</taxon>
    </lineage>
</organism>
<evidence type="ECO:0000256" key="4">
    <source>
        <dbReference type="ARBA" id="ARBA00023136"/>
    </source>
</evidence>
<feature type="transmembrane region" description="Helical" evidence="6">
    <location>
        <begin position="350"/>
        <end position="371"/>
    </location>
</feature>
<comment type="subcellular location">
    <subcellularLocation>
        <location evidence="1">Membrane</location>
        <topology evidence="1">Multi-pass membrane protein</topology>
    </subcellularLocation>
</comment>
<keyword evidence="4 6" id="KW-0472">Membrane</keyword>
<dbReference type="SUPFAM" id="SSF103473">
    <property type="entry name" value="MFS general substrate transporter"/>
    <property type="match status" value="1"/>
</dbReference>
<evidence type="ECO:0000256" key="6">
    <source>
        <dbReference type="SAM" id="Phobius"/>
    </source>
</evidence>
<dbReference type="EMBL" id="ML735233">
    <property type="protein sequence ID" value="KAE8392953.1"/>
    <property type="molecule type" value="Genomic_DNA"/>
</dbReference>
<reference evidence="8" key="1">
    <citation type="submission" date="2019-04" db="EMBL/GenBank/DDBJ databases">
        <title>Friends and foes A comparative genomics studyof 23 Aspergillus species from section Flavi.</title>
        <authorList>
            <consortium name="DOE Joint Genome Institute"/>
            <person name="Kjaerbolling I."/>
            <person name="Vesth T."/>
            <person name="Frisvad J.C."/>
            <person name="Nybo J.L."/>
            <person name="Theobald S."/>
            <person name="Kildgaard S."/>
            <person name="Isbrandt T."/>
            <person name="Kuo A."/>
            <person name="Sato A."/>
            <person name="Lyhne E.K."/>
            <person name="Kogle M.E."/>
            <person name="Wiebenga A."/>
            <person name="Kun R.S."/>
            <person name="Lubbers R.J."/>
            <person name="Makela M.R."/>
            <person name="Barry K."/>
            <person name="Chovatia M."/>
            <person name="Clum A."/>
            <person name="Daum C."/>
            <person name="Haridas S."/>
            <person name="He G."/>
            <person name="LaButti K."/>
            <person name="Lipzen A."/>
            <person name="Mondo S."/>
            <person name="Riley R."/>
            <person name="Salamov A."/>
            <person name="Simmons B.A."/>
            <person name="Magnuson J.K."/>
            <person name="Henrissat B."/>
            <person name="Mortensen U.H."/>
            <person name="Larsen T.O."/>
            <person name="Devries R.P."/>
            <person name="Grigoriev I.V."/>
            <person name="Machida M."/>
            <person name="Baker S.E."/>
            <person name="Andersen M.R."/>
        </authorList>
    </citation>
    <scope>NUCLEOTIDE SEQUENCE [LARGE SCALE GENOMIC DNA]</scope>
    <source>
        <strain evidence="8">IBT 14317</strain>
    </source>
</reference>
<dbReference type="InterPro" id="IPR036259">
    <property type="entry name" value="MFS_trans_sf"/>
</dbReference>
<keyword evidence="3 6" id="KW-1133">Transmembrane helix</keyword>
<evidence type="ECO:0000313" key="8">
    <source>
        <dbReference type="EMBL" id="KAE8392953.1"/>
    </source>
</evidence>
<proteinExistence type="predicted"/>
<dbReference type="FunFam" id="1.20.1250.20:FF:000436">
    <property type="entry name" value="MFS transporter, putative"/>
    <property type="match status" value="1"/>
</dbReference>
<feature type="transmembrane region" description="Helical" evidence="6">
    <location>
        <begin position="286"/>
        <end position="305"/>
    </location>
</feature>
<feature type="transmembrane region" description="Helical" evidence="6">
    <location>
        <begin position="420"/>
        <end position="441"/>
    </location>
</feature>
<feature type="compositionally biased region" description="Basic and acidic residues" evidence="5">
    <location>
        <begin position="523"/>
        <end position="544"/>
    </location>
</feature>
<feature type="transmembrane region" description="Helical" evidence="6">
    <location>
        <begin position="61"/>
        <end position="80"/>
    </location>
</feature>
<feature type="transmembrane region" description="Helical" evidence="6">
    <location>
        <begin position="484"/>
        <end position="503"/>
    </location>
</feature>
<dbReference type="AlphaFoldDB" id="A0A5N7CHG1"/>
<feature type="domain" description="Major facilitator superfamily (MFS) profile" evidence="7">
    <location>
        <begin position="27"/>
        <end position="507"/>
    </location>
</feature>
<feature type="region of interest" description="Disordered" evidence="5">
    <location>
        <begin position="519"/>
        <end position="544"/>
    </location>
</feature>
<dbReference type="GO" id="GO:0005886">
    <property type="term" value="C:plasma membrane"/>
    <property type="evidence" value="ECO:0007669"/>
    <property type="project" value="TreeGrafter"/>
</dbReference>
<feature type="transmembrane region" description="Helical" evidence="6">
    <location>
        <begin position="212"/>
        <end position="235"/>
    </location>
</feature>
<dbReference type="PROSITE" id="PS50850">
    <property type="entry name" value="MFS"/>
    <property type="match status" value="1"/>
</dbReference>
<dbReference type="OrthoDB" id="6770063at2759"/>
<dbReference type="PANTHER" id="PTHR23501">
    <property type="entry name" value="MAJOR FACILITATOR SUPERFAMILY"/>
    <property type="match status" value="1"/>
</dbReference>
<feature type="transmembrane region" description="Helical" evidence="6">
    <location>
        <begin position="180"/>
        <end position="200"/>
    </location>
</feature>
<evidence type="ECO:0000256" key="1">
    <source>
        <dbReference type="ARBA" id="ARBA00004141"/>
    </source>
</evidence>
<feature type="transmembrane region" description="Helical" evidence="6">
    <location>
        <begin position="92"/>
        <end position="111"/>
    </location>
</feature>